<dbReference type="AlphaFoldDB" id="A0A7X5KLC0"/>
<organism evidence="11 12">
    <name type="scientific">Anaerotalea alkaliphila</name>
    <dbReference type="NCBI Taxonomy" id="2662126"/>
    <lineage>
        <taxon>Bacteria</taxon>
        <taxon>Bacillati</taxon>
        <taxon>Bacillota</taxon>
        <taxon>Clostridia</taxon>
        <taxon>Eubacteriales</taxon>
        <taxon>Anaerotalea</taxon>
    </lineage>
</organism>
<evidence type="ECO:0000256" key="1">
    <source>
        <dbReference type="ARBA" id="ARBA00001947"/>
    </source>
</evidence>
<dbReference type="Pfam" id="PF02127">
    <property type="entry name" value="Peptidase_M18"/>
    <property type="match status" value="1"/>
</dbReference>
<evidence type="ECO:0000256" key="2">
    <source>
        <dbReference type="ARBA" id="ARBA00008290"/>
    </source>
</evidence>
<dbReference type="SUPFAM" id="SSF101821">
    <property type="entry name" value="Aminopeptidase/glucanase lid domain"/>
    <property type="match status" value="1"/>
</dbReference>
<keyword evidence="7 9" id="KW-0862">Zinc</keyword>
<evidence type="ECO:0000256" key="3">
    <source>
        <dbReference type="ARBA" id="ARBA00022438"/>
    </source>
</evidence>
<evidence type="ECO:0000256" key="4">
    <source>
        <dbReference type="ARBA" id="ARBA00022670"/>
    </source>
</evidence>
<comment type="caution">
    <text evidence="11">The sequence shown here is derived from an EMBL/GenBank/DDBJ whole genome shotgun (WGS) entry which is preliminary data.</text>
</comment>
<dbReference type="InterPro" id="IPR023358">
    <property type="entry name" value="Peptidase_M18_dom2"/>
</dbReference>
<dbReference type="PRINTS" id="PR00932">
    <property type="entry name" value="AMINO1PTASE"/>
</dbReference>
<dbReference type="PANTHER" id="PTHR28570">
    <property type="entry name" value="ASPARTYL AMINOPEPTIDASE"/>
    <property type="match status" value="1"/>
</dbReference>
<keyword evidence="12" id="KW-1185">Reference proteome</keyword>
<dbReference type="EC" id="3.4.11.-" evidence="10"/>
<evidence type="ECO:0000313" key="11">
    <source>
        <dbReference type="EMBL" id="NDL66676.1"/>
    </source>
</evidence>
<keyword evidence="8 9" id="KW-0482">Metalloprotease</keyword>
<dbReference type="GO" id="GO:0008237">
    <property type="term" value="F:metallopeptidase activity"/>
    <property type="evidence" value="ECO:0007669"/>
    <property type="project" value="UniProtKB-KW"/>
</dbReference>
<dbReference type="EMBL" id="JAAEEH010000004">
    <property type="protein sequence ID" value="NDL66676.1"/>
    <property type="molecule type" value="Genomic_DNA"/>
</dbReference>
<evidence type="ECO:0000256" key="9">
    <source>
        <dbReference type="RuleBase" id="RU004386"/>
    </source>
</evidence>
<keyword evidence="5 9" id="KW-0479">Metal-binding</keyword>
<dbReference type="RefSeq" id="WP_162369398.1">
    <property type="nucleotide sequence ID" value="NZ_JAAEEH010000004.1"/>
</dbReference>
<dbReference type="GO" id="GO:0004177">
    <property type="term" value="F:aminopeptidase activity"/>
    <property type="evidence" value="ECO:0007669"/>
    <property type="project" value="UniProtKB-KW"/>
</dbReference>
<dbReference type="Proteomes" id="UP000461585">
    <property type="component" value="Unassembled WGS sequence"/>
</dbReference>
<dbReference type="Gene3D" id="2.30.250.10">
    <property type="entry name" value="Aminopeptidase i, Domain 2"/>
    <property type="match status" value="1"/>
</dbReference>
<gene>
    <name evidence="11" type="ORF">GXN74_02790</name>
</gene>
<keyword evidence="3 9" id="KW-0031">Aminopeptidase</keyword>
<proteinExistence type="inferred from homology"/>
<dbReference type="PANTHER" id="PTHR28570:SF3">
    <property type="entry name" value="ASPARTYL AMINOPEPTIDASE"/>
    <property type="match status" value="1"/>
</dbReference>
<dbReference type="InterPro" id="IPR001948">
    <property type="entry name" value="Peptidase_M18"/>
</dbReference>
<dbReference type="GO" id="GO:0006508">
    <property type="term" value="P:proteolysis"/>
    <property type="evidence" value="ECO:0007669"/>
    <property type="project" value="UniProtKB-KW"/>
</dbReference>
<evidence type="ECO:0000256" key="7">
    <source>
        <dbReference type="ARBA" id="ARBA00022833"/>
    </source>
</evidence>
<dbReference type="SUPFAM" id="SSF53187">
    <property type="entry name" value="Zn-dependent exopeptidases"/>
    <property type="match status" value="1"/>
</dbReference>
<sequence>MKDFFAFLDRATVPVTAVEASAQRLVEAGFVELDMAEEWSVEEGGRYLVRPYPTMLVAVSIGRKRSMTDGFRILGAHTDSPGFRLKPEPEMTAEGYLKLNVETYGSPILSSWMDRPLSMAGRVALRSEKTLHPRMRTLDLGKPLFTIPNLAIHMNRDVNKGVELKKQKDMLPLAGLLGKPGEEEGRIRKLLARALDVDPYEILDYDMGLYVVEKPVLLGLEEEFVSAPRIDDLAMVYAITRAMAETVHDHGINVALFMDHEEVGSGSKAGADSNLPALVLQRFSLMLNRTPSQYQRMLAQSFLISADGAHGVHPNAPEKADPVHKPLLNRGVVLKGSASQSYAGDPETGGAFRQLCGLAGVEHQLFVNHSDSPGGKTIGPLMARHLPVPTVDMGIPMLAMHSARELMGRKDLEDSIRLFSAFYSH</sequence>
<dbReference type="GO" id="GO:0008270">
    <property type="term" value="F:zinc ion binding"/>
    <property type="evidence" value="ECO:0007669"/>
    <property type="project" value="InterPro"/>
</dbReference>
<comment type="cofactor">
    <cofactor evidence="1 10">
        <name>Zn(2+)</name>
        <dbReference type="ChEBI" id="CHEBI:29105"/>
    </cofactor>
</comment>
<dbReference type="GO" id="GO:0005737">
    <property type="term" value="C:cytoplasm"/>
    <property type="evidence" value="ECO:0007669"/>
    <property type="project" value="UniProtKB-ARBA"/>
</dbReference>
<protein>
    <recommendedName>
        <fullName evidence="10">M18 family aminopeptidase</fullName>
        <ecNumber evidence="10">3.4.11.-</ecNumber>
    </recommendedName>
</protein>
<evidence type="ECO:0000256" key="10">
    <source>
        <dbReference type="RuleBase" id="RU004387"/>
    </source>
</evidence>
<dbReference type="Gene3D" id="3.40.630.10">
    <property type="entry name" value="Zn peptidases"/>
    <property type="match status" value="1"/>
</dbReference>
<accession>A0A7X5KLC0</accession>
<keyword evidence="6 9" id="KW-0378">Hydrolase</keyword>
<evidence type="ECO:0000313" key="12">
    <source>
        <dbReference type="Proteomes" id="UP000461585"/>
    </source>
</evidence>
<dbReference type="NCBIfam" id="NF002759">
    <property type="entry name" value="PRK02813.1"/>
    <property type="match status" value="1"/>
</dbReference>
<reference evidence="11 12" key="1">
    <citation type="submission" date="2020-01" db="EMBL/GenBank/DDBJ databases">
        <title>Anaeroalcalibacter tamaniensis gen. nov., sp. nov., moderately halophilic strictly anaerobic fermenter bacterium from mud volcano of Taman peninsula.</title>
        <authorList>
            <person name="Frolova A."/>
            <person name="Merkel A.Y."/>
            <person name="Slobodkin A.I."/>
        </authorList>
    </citation>
    <scope>NUCLEOTIDE SEQUENCE [LARGE SCALE GENOMIC DNA]</scope>
    <source>
        <strain evidence="11 12">F-3ap</strain>
    </source>
</reference>
<comment type="similarity">
    <text evidence="2 9">Belongs to the peptidase M18 family.</text>
</comment>
<name>A0A7X5KLC0_9FIRM</name>
<keyword evidence="4 9" id="KW-0645">Protease</keyword>
<evidence type="ECO:0000256" key="8">
    <source>
        <dbReference type="ARBA" id="ARBA00023049"/>
    </source>
</evidence>
<evidence type="ECO:0000256" key="5">
    <source>
        <dbReference type="ARBA" id="ARBA00022723"/>
    </source>
</evidence>
<evidence type="ECO:0000256" key="6">
    <source>
        <dbReference type="ARBA" id="ARBA00022801"/>
    </source>
</evidence>